<gene>
    <name evidence="1" type="ORF">S12H4_59991</name>
</gene>
<dbReference type="EMBL" id="BARW01039362">
    <property type="protein sequence ID" value="GAJ19851.1"/>
    <property type="molecule type" value="Genomic_DNA"/>
</dbReference>
<accession>X1VRZ6</accession>
<organism evidence="1">
    <name type="scientific">marine sediment metagenome</name>
    <dbReference type="NCBI Taxonomy" id="412755"/>
    <lineage>
        <taxon>unclassified sequences</taxon>
        <taxon>metagenomes</taxon>
        <taxon>ecological metagenomes</taxon>
    </lineage>
</organism>
<sequence length="81" mass="9397">ENQTYDVYYDKEGDFLELTFGEPAQEGTTEEIEKGIFITREINSKEIKNIGILDFKKRVEVLKKILQKVNLDFPLEINVAS</sequence>
<feature type="non-terminal residue" evidence="1">
    <location>
        <position position="1"/>
    </location>
</feature>
<comment type="caution">
    <text evidence="1">The sequence shown here is derived from an EMBL/GenBank/DDBJ whole genome shotgun (WGS) entry which is preliminary data.</text>
</comment>
<dbReference type="AlphaFoldDB" id="X1VRZ6"/>
<protein>
    <recommendedName>
        <fullName evidence="2">DUF2283 domain-containing protein</fullName>
    </recommendedName>
</protein>
<reference evidence="1" key="1">
    <citation type="journal article" date="2014" name="Front. Microbiol.">
        <title>High frequency of phylogenetically diverse reductive dehalogenase-homologous genes in deep subseafloor sedimentary metagenomes.</title>
        <authorList>
            <person name="Kawai M."/>
            <person name="Futagami T."/>
            <person name="Toyoda A."/>
            <person name="Takaki Y."/>
            <person name="Nishi S."/>
            <person name="Hori S."/>
            <person name="Arai W."/>
            <person name="Tsubouchi T."/>
            <person name="Morono Y."/>
            <person name="Uchiyama I."/>
            <person name="Ito T."/>
            <person name="Fujiyama A."/>
            <person name="Inagaki F."/>
            <person name="Takami H."/>
        </authorList>
    </citation>
    <scope>NUCLEOTIDE SEQUENCE</scope>
    <source>
        <strain evidence="1">Expedition CK06-06</strain>
    </source>
</reference>
<name>X1VRZ6_9ZZZZ</name>
<evidence type="ECO:0000313" key="1">
    <source>
        <dbReference type="EMBL" id="GAJ19851.1"/>
    </source>
</evidence>
<evidence type="ECO:0008006" key="2">
    <source>
        <dbReference type="Google" id="ProtNLM"/>
    </source>
</evidence>
<proteinExistence type="predicted"/>